<protein>
    <submittedName>
        <fullName evidence="1">Polysaccharide biosynthesis/export family protein</fullName>
    </submittedName>
</protein>
<evidence type="ECO:0000313" key="2">
    <source>
        <dbReference type="Proteomes" id="UP000095472"/>
    </source>
</evidence>
<accession>A0ACD5GQL5</accession>
<gene>
    <name evidence="1" type="ORF">BH720_025845</name>
</gene>
<dbReference type="EMBL" id="CP182909">
    <property type="protein sequence ID" value="XPM62917.1"/>
    <property type="molecule type" value="Genomic_DNA"/>
</dbReference>
<keyword evidence="2" id="KW-1185">Reference proteome</keyword>
<organism evidence="1 2">
    <name type="scientific">Desertifilum tharense IPPAS B-1220</name>
    <dbReference type="NCBI Taxonomy" id="1781255"/>
    <lineage>
        <taxon>Bacteria</taxon>
        <taxon>Bacillati</taxon>
        <taxon>Cyanobacteriota</taxon>
        <taxon>Cyanophyceae</taxon>
        <taxon>Desertifilales</taxon>
        <taxon>Desertifilaceae</taxon>
        <taxon>Desertifilum</taxon>
    </lineage>
</organism>
<name>A0ACD5GQL5_9CYAN</name>
<sequence length="161" mass="17504">MARFLRRPLITLSLTQIRPIRIAIAGEINRPGTYTFTLATTGEVGLPTVTRIIEQAGGITQAADLRQIQIRRPRLDIPRDASGNPTQADQILTVDLWQLLRAGDITQDLALRDGDSLFIPTSTQINLDEAAQLSNASFADRTPAPLTLPLSAKCVVKAPIP</sequence>
<proteinExistence type="predicted"/>
<dbReference type="Proteomes" id="UP000095472">
    <property type="component" value="Chromosome"/>
</dbReference>
<evidence type="ECO:0000313" key="1">
    <source>
        <dbReference type="EMBL" id="XPM62917.1"/>
    </source>
</evidence>
<reference evidence="1 2" key="1">
    <citation type="journal article" date="2016" name="Genome Announc.">
        <title>Draft Genome Sequence of the Thermotolerant Cyanobacterium Desertifilum sp. IPPAS B-1220.</title>
        <authorList>
            <person name="Mironov K.S."/>
            <person name="Sinetova M.A."/>
            <person name="Bolatkhan K."/>
            <person name="Zayadan B.K."/>
            <person name="Ustinova V.V."/>
            <person name="Kupriyanova E.V."/>
            <person name="Skrypnik A.N."/>
            <person name="Gogoleva N.E."/>
            <person name="Gogolev Y.V."/>
            <person name="Los D.A."/>
        </authorList>
    </citation>
    <scope>NUCLEOTIDE SEQUENCE [LARGE SCALE GENOMIC DNA]</scope>
    <source>
        <strain evidence="1 2">IPPAS B-1220</strain>
    </source>
</reference>